<evidence type="ECO:0000313" key="3">
    <source>
        <dbReference type="Proteomes" id="UP001303046"/>
    </source>
</evidence>
<feature type="signal peptide" evidence="1">
    <location>
        <begin position="1"/>
        <end position="17"/>
    </location>
</feature>
<dbReference type="Proteomes" id="UP001303046">
    <property type="component" value="Unassembled WGS sequence"/>
</dbReference>
<reference evidence="2 3" key="1">
    <citation type="submission" date="2023-08" db="EMBL/GenBank/DDBJ databases">
        <title>A Necator americanus chromosomal reference genome.</title>
        <authorList>
            <person name="Ilik V."/>
            <person name="Petrzelkova K.J."/>
            <person name="Pardy F."/>
            <person name="Fuh T."/>
            <person name="Niatou-Singa F.S."/>
            <person name="Gouil Q."/>
            <person name="Baker L."/>
            <person name="Ritchie M.E."/>
            <person name="Jex A.R."/>
            <person name="Gazzola D."/>
            <person name="Li H."/>
            <person name="Toshio Fujiwara R."/>
            <person name="Zhan B."/>
            <person name="Aroian R.V."/>
            <person name="Pafco B."/>
            <person name="Schwarz E.M."/>
        </authorList>
    </citation>
    <scope>NUCLEOTIDE SEQUENCE [LARGE SCALE GENOMIC DNA]</scope>
    <source>
        <strain evidence="2 3">Aroian</strain>
        <tissue evidence="2">Whole animal</tissue>
    </source>
</reference>
<comment type="caution">
    <text evidence="2">The sequence shown here is derived from an EMBL/GenBank/DDBJ whole genome shotgun (WGS) entry which is preliminary data.</text>
</comment>
<keyword evidence="1" id="KW-0732">Signal</keyword>
<evidence type="ECO:0000256" key="1">
    <source>
        <dbReference type="SAM" id="SignalP"/>
    </source>
</evidence>
<proteinExistence type="predicted"/>
<name>A0ABR1EWS1_NECAM</name>
<sequence>MLTMLLSLTMAMPAVTAKINDDHIRLDMCRTLLEDELCDRTMPIHDGHYPVTKLNDRLIVRVNPGERPHYGIHSEYLPYNCHVLKEGESTTEENAFVLGGCPHKTNVAIYQSKVPVRIEFTMQDVLSEFRTQMSGDYIVKCIIGECSRKEGSAINKCPDYDHCEKGEAWNPDILHVNIHQIPAYIKLRHYPMYRSAHRH</sequence>
<protein>
    <recommendedName>
        <fullName evidence="4">ZP domain-containing protein</fullName>
    </recommendedName>
</protein>
<dbReference type="EMBL" id="JAVFWL010000006">
    <property type="protein sequence ID" value="KAK6766361.1"/>
    <property type="molecule type" value="Genomic_DNA"/>
</dbReference>
<accession>A0ABR1EWS1</accession>
<keyword evidence="3" id="KW-1185">Reference proteome</keyword>
<feature type="chain" id="PRO_5046498151" description="ZP domain-containing protein" evidence="1">
    <location>
        <begin position="18"/>
        <end position="199"/>
    </location>
</feature>
<gene>
    <name evidence="2" type="primary">Necator_chrX.g26122</name>
    <name evidence="2" type="ORF">RB195_025956</name>
</gene>
<evidence type="ECO:0000313" key="2">
    <source>
        <dbReference type="EMBL" id="KAK6766361.1"/>
    </source>
</evidence>
<evidence type="ECO:0008006" key="4">
    <source>
        <dbReference type="Google" id="ProtNLM"/>
    </source>
</evidence>
<organism evidence="2 3">
    <name type="scientific">Necator americanus</name>
    <name type="common">Human hookworm</name>
    <dbReference type="NCBI Taxonomy" id="51031"/>
    <lineage>
        <taxon>Eukaryota</taxon>
        <taxon>Metazoa</taxon>
        <taxon>Ecdysozoa</taxon>
        <taxon>Nematoda</taxon>
        <taxon>Chromadorea</taxon>
        <taxon>Rhabditida</taxon>
        <taxon>Rhabditina</taxon>
        <taxon>Rhabditomorpha</taxon>
        <taxon>Strongyloidea</taxon>
        <taxon>Ancylostomatidae</taxon>
        <taxon>Bunostominae</taxon>
        <taxon>Necator</taxon>
    </lineage>
</organism>